<evidence type="ECO:0000256" key="1">
    <source>
        <dbReference type="RuleBase" id="RU003860"/>
    </source>
</evidence>
<dbReference type="PANTHER" id="PTHR46230:SF6">
    <property type="entry name" value="PROTEIN BOLA1, CHLOROPLASTIC"/>
    <property type="match status" value="1"/>
</dbReference>
<reference evidence="2" key="1">
    <citation type="submission" date="2020-02" db="EMBL/GenBank/DDBJ databases">
        <authorList>
            <person name="Scholz U."/>
            <person name="Mascher M."/>
            <person name="Fiebig A."/>
        </authorList>
    </citation>
    <scope>NUCLEOTIDE SEQUENCE</scope>
</reference>
<dbReference type="Gene3D" id="3.30.300.90">
    <property type="entry name" value="BolA-like"/>
    <property type="match status" value="1"/>
</dbReference>
<dbReference type="Pfam" id="PF01722">
    <property type="entry name" value="BolA"/>
    <property type="match status" value="1"/>
</dbReference>
<dbReference type="GO" id="GO:0009507">
    <property type="term" value="C:chloroplast"/>
    <property type="evidence" value="ECO:0007669"/>
    <property type="project" value="TreeGrafter"/>
</dbReference>
<proteinExistence type="inferred from homology"/>
<dbReference type="InterPro" id="IPR036065">
    <property type="entry name" value="BolA-like_sf"/>
</dbReference>
<organism evidence="2 3">
    <name type="scientific">Spirodela intermedia</name>
    <name type="common">Intermediate duckweed</name>
    <dbReference type="NCBI Taxonomy" id="51605"/>
    <lineage>
        <taxon>Eukaryota</taxon>
        <taxon>Viridiplantae</taxon>
        <taxon>Streptophyta</taxon>
        <taxon>Embryophyta</taxon>
        <taxon>Tracheophyta</taxon>
        <taxon>Spermatophyta</taxon>
        <taxon>Magnoliopsida</taxon>
        <taxon>Liliopsida</taxon>
        <taxon>Araceae</taxon>
        <taxon>Lemnoideae</taxon>
        <taxon>Spirodela</taxon>
    </lineage>
</organism>
<comment type="similarity">
    <text evidence="1">Belongs to the BolA/IbaG family.</text>
</comment>
<dbReference type="AlphaFoldDB" id="A0A7I8LK42"/>
<sequence>MLPRRTSGKLIPRSLRSWEDTEKIRQQHRASPSCWRACGSWFESVSEPSVKYRQLVQCGNRLRPFDPRFEGDERYLCGCSLGSESLPLADVLFEADYSSTLTEAPAALFVLGFSRLWVSLTPSWNIGFLILLKLMGEKVLQTDAHGGDSASARRMRERLVGAFRPVELEVEDVSYQHEGHAAIRGNDHEETHFNVRIVLEEFEGKSLVKKRRLVYDLLQELQSGFHSLSIVAKAPESGFK</sequence>
<name>A0A7I8LK42_SPIIN</name>
<dbReference type="GO" id="GO:0016226">
    <property type="term" value="P:iron-sulfur cluster assembly"/>
    <property type="evidence" value="ECO:0007669"/>
    <property type="project" value="TreeGrafter"/>
</dbReference>
<keyword evidence="3" id="KW-1185">Reference proteome</keyword>
<dbReference type="SUPFAM" id="SSF82657">
    <property type="entry name" value="BolA-like"/>
    <property type="match status" value="1"/>
</dbReference>
<dbReference type="Proteomes" id="UP000663760">
    <property type="component" value="Chromosome 16"/>
</dbReference>
<dbReference type="OrthoDB" id="411584at2759"/>
<protein>
    <submittedName>
        <fullName evidence="2">Uncharacterized protein</fullName>
    </submittedName>
</protein>
<dbReference type="EMBL" id="LR746279">
    <property type="protein sequence ID" value="CAA7409604.1"/>
    <property type="molecule type" value="Genomic_DNA"/>
</dbReference>
<dbReference type="PANTHER" id="PTHR46230">
    <property type="match status" value="1"/>
</dbReference>
<evidence type="ECO:0000313" key="2">
    <source>
        <dbReference type="EMBL" id="CAA7409604.1"/>
    </source>
</evidence>
<accession>A0A7I8LK42</accession>
<dbReference type="InterPro" id="IPR002634">
    <property type="entry name" value="BolA"/>
</dbReference>
<evidence type="ECO:0000313" key="3">
    <source>
        <dbReference type="Proteomes" id="UP000663760"/>
    </source>
</evidence>
<gene>
    <name evidence="2" type="ORF">SI8410_16020282</name>
</gene>